<organism evidence="6 7">
    <name type="scientific">Reticulibacter mediterranei</name>
    <dbReference type="NCBI Taxonomy" id="2778369"/>
    <lineage>
        <taxon>Bacteria</taxon>
        <taxon>Bacillati</taxon>
        <taxon>Chloroflexota</taxon>
        <taxon>Ktedonobacteria</taxon>
        <taxon>Ktedonobacterales</taxon>
        <taxon>Reticulibacteraceae</taxon>
        <taxon>Reticulibacter</taxon>
    </lineage>
</organism>
<keyword evidence="2" id="KW-0680">Restriction system</keyword>
<comment type="similarity">
    <text evidence="1">Belongs to the type-I restriction system S methylase family.</text>
</comment>
<dbReference type="SUPFAM" id="SSF116734">
    <property type="entry name" value="DNA methylase specificity domain"/>
    <property type="match status" value="2"/>
</dbReference>
<dbReference type="Proteomes" id="UP000597444">
    <property type="component" value="Unassembled WGS sequence"/>
</dbReference>
<keyword evidence="7" id="KW-1185">Reference proteome</keyword>
<evidence type="ECO:0000313" key="6">
    <source>
        <dbReference type="EMBL" id="GHO96274.1"/>
    </source>
</evidence>
<dbReference type="GO" id="GO:0009307">
    <property type="term" value="P:DNA restriction-modification system"/>
    <property type="evidence" value="ECO:0007669"/>
    <property type="project" value="UniProtKB-KW"/>
</dbReference>
<gene>
    <name evidence="6" type="ORF">KSF_063220</name>
</gene>
<evidence type="ECO:0000259" key="5">
    <source>
        <dbReference type="Pfam" id="PF01420"/>
    </source>
</evidence>
<proteinExistence type="inferred from homology"/>
<evidence type="ECO:0000256" key="3">
    <source>
        <dbReference type="ARBA" id="ARBA00023125"/>
    </source>
</evidence>
<evidence type="ECO:0000256" key="4">
    <source>
        <dbReference type="SAM" id="Coils"/>
    </source>
</evidence>
<dbReference type="PANTHER" id="PTHR30408:SF12">
    <property type="entry name" value="TYPE I RESTRICTION ENZYME MJAVIII SPECIFICITY SUBUNIT"/>
    <property type="match status" value="1"/>
</dbReference>
<reference evidence="6" key="1">
    <citation type="submission" date="2020-10" db="EMBL/GenBank/DDBJ databases">
        <title>Taxonomic study of unclassified bacteria belonging to the class Ktedonobacteria.</title>
        <authorList>
            <person name="Yabe S."/>
            <person name="Wang C.M."/>
            <person name="Zheng Y."/>
            <person name="Sakai Y."/>
            <person name="Cavaletti L."/>
            <person name="Monciardini P."/>
            <person name="Donadio S."/>
        </authorList>
    </citation>
    <scope>NUCLEOTIDE SEQUENCE</scope>
    <source>
        <strain evidence="6">ID150040</strain>
    </source>
</reference>
<keyword evidence="3" id="KW-0238">DNA-binding</keyword>
<protein>
    <recommendedName>
        <fullName evidence="5">Type I restriction modification DNA specificity domain-containing protein</fullName>
    </recommendedName>
</protein>
<dbReference type="EMBL" id="BNJK01000001">
    <property type="protein sequence ID" value="GHO96274.1"/>
    <property type="molecule type" value="Genomic_DNA"/>
</dbReference>
<dbReference type="RefSeq" id="WP_220206912.1">
    <property type="nucleotide sequence ID" value="NZ_BNJK01000001.1"/>
</dbReference>
<dbReference type="InterPro" id="IPR044946">
    <property type="entry name" value="Restrct_endonuc_typeI_TRD_sf"/>
</dbReference>
<evidence type="ECO:0000313" key="7">
    <source>
        <dbReference type="Proteomes" id="UP000597444"/>
    </source>
</evidence>
<dbReference type="AlphaFoldDB" id="A0A8J3IQV4"/>
<dbReference type="PANTHER" id="PTHR30408">
    <property type="entry name" value="TYPE-1 RESTRICTION ENZYME ECOKI SPECIFICITY PROTEIN"/>
    <property type="match status" value="1"/>
</dbReference>
<dbReference type="GO" id="GO:0003677">
    <property type="term" value="F:DNA binding"/>
    <property type="evidence" value="ECO:0007669"/>
    <property type="project" value="UniProtKB-KW"/>
</dbReference>
<dbReference type="Gene3D" id="3.90.220.20">
    <property type="entry name" value="DNA methylase specificity domains"/>
    <property type="match status" value="2"/>
</dbReference>
<comment type="caution">
    <text evidence="6">The sequence shown here is derived from an EMBL/GenBank/DDBJ whole genome shotgun (WGS) entry which is preliminary data.</text>
</comment>
<evidence type="ECO:0000256" key="1">
    <source>
        <dbReference type="ARBA" id="ARBA00010923"/>
    </source>
</evidence>
<feature type="domain" description="Type I restriction modification DNA specificity" evidence="5">
    <location>
        <begin position="8"/>
        <end position="176"/>
    </location>
</feature>
<accession>A0A8J3IQV4</accession>
<name>A0A8J3IQV4_9CHLR</name>
<dbReference type="Pfam" id="PF01420">
    <property type="entry name" value="Methylase_S"/>
    <property type="match status" value="1"/>
</dbReference>
<evidence type="ECO:0000256" key="2">
    <source>
        <dbReference type="ARBA" id="ARBA00022747"/>
    </source>
</evidence>
<dbReference type="InterPro" id="IPR052021">
    <property type="entry name" value="Type-I_RS_S_subunit"/>
</dbReference>
<sequence>MKQGNNNPKTWQLLPLKEILNIEVGDDQATKDIADAKGTIPYIQSGDVKNTKDIRIRFYTTRDRIEAKGMKPDQKVLTKERLLLAMARLGTAGRVGIFREAAIHNQATAALIPIIPIDIDFLFYYFRYRQPLVAQEVEKHGKPRITKKYLQENIFIPLPPGGVEEEKRIVERLEARLREVQQGYKLIENTQREITNAFNKALLNIFTPEQIEKWPGTRRIELRNMVDTIQERVVQQNAQLESYLYIDETHITPERGLLHTRSTWQAHQESIESSIILLEQAQDVVLYYKSNALARLAVLLDVDQALCSTTMIPLRVRKDRQKDLLPGFLLWSLLSKQFLAYVTTNKQGMMQTSPSVNKVLSYELPLPDINMQRDIVKHLMRVQEITHEMQEKADDSRNKLTRVERAIFQKAFQGEL</sequence>
<dbReference type="InterPro" id="IPR000055">
    <property type="entry name" value="Restrct_endonuc_typeI_TRD"/>
</dbReference>
<keyword evidence="4" id="KW-0175">Coiled coil</keyword>
<feature type="coiled-coil region" evidence="4">
    <location>
        <begin position="163"/>
        <end position="190"/>
    </location>
</feature>